<gene>
    <name evidence="2" type="ORF">CVT26_000739</name>
</gene>
<evidence type="ECO:0000313" key="3">
    <source>
        <dbReference type="Proteomes" id="UP000284706"/>
    </source>
</evidence>
<comment type="caution">
    <text evidence="2">The sequence shown here is derived from an EMBL/GenBank/DDBJ whole genome shotgun (WGS) entry which is preliminary data.</text>
</comment>
<feature type="transmembrane region" description="Helical" evidence="1">
    <location>
        <begin position="107"/>
        <end position="125"/>
    </location>
</feature>
<evidence type="ECO:0000313" key="2">
    <source>
        <dbReference type="EMBL" id="PPQ97210.1"/>
    </source>
</evidence>
<proteinExistence type="predicted"/>
<dbReference type="InParanoid" id="A0A409Y2F3"/>
<sequence>MSAPPSPSLPAILDPSHPLAYLAYLPPSLAYELTVSVYILVAAVAVQIWDICNNVKEDYQLLVKRPFSVPGAVYCISRISTLVYLLYGITFETAPIGNCEMFANISPWIYCIALPSTNLLFFFRVRAMYDNNKYVSAFFFLLWLCVLAGSAVTVIGVAGHRIGPTKHCLGGSLRPVVSMSAIIQLVNDSLIFVAISIRLLQVGMVEEMGAKGIFKAVCSSKDLPAFTRALMRDGQVYYLPCSLTRSNKTFSSATCSALIVLITFYMESIPLPYRLSLSMGNLPVINIMACRVYRRTKSGKYRETSMPNLTLPITFLRESRTETSTDAA</sequence>
<feature type="transmembrane region" description="Helical" evidence="1">
    <location>
        <begin position="67"/>
        <end position="87"/>
    </location>
</feature>
<accession>A0A409Y2F3</accession>
<keyword evidence="1" id="KW-1133">Transmembrane helix</keyword>
<keyword evidence="3" id="KW-1185">Reference proteome</keyword>
<dbReference type="OrthoDB" id="3038990at2759"/>
<keyword evidence="1" id="KW-0812">Transmembrane</keyword>
<keyword evidence="1" id="KW-0472">Membrane</keyword>
<name>A0A409Y2F3_9AGAR</name>
<organism evidence="2 3">
    <name type="scientific">Gymnopilus dilepis</name>
    <dbReference type="NCBI Taxonomy" id="231916"/>
    <lineage>
        <taxon>Eukaryota</taxon>
        <taxon>Fungi</taxon>
        <taxon>Dikarya</taxon>
        <taxon>Basidiomycota</taxon>
        <taxon>Agaricomycotina</taxon>
        <taxon>Agaricomycetes</taxon>
        <taxon>Agaricomycetidae</taxon>
        <taxon>Agaricales</taxon>
        <taxon>Agaricineae</taxon>
        <taxon>Hymenogastraceae</taxon>
        <taxon>Gymnopilus</taxon>
    </lineage>
</organism>
<dbReference type="EMBL" id="NHYE01001278">
    <property type="protein sequence ID" value="PPQ97210.1"/>
    <property type="molecule type" value="Genomic_DNA"/>
</dbReference>
<dbReference type="Proteomes" id="UP000284706">
    <property type="component" value="Unassembled WGS sequence"/>
</dbReference>
<reference evidence="2 3" key="1">
    <citation type="journal article" date="2018" name="Evol. Lett.">
        <title>Horizontal gene cluster transfer increased hallucinogenic mushroom diversity.</title>
        <authorList>
            <person name="Reynolds H.T."/>
            <person name="Vijayakumar V."/>
            <person name="Gluck-Thaler E."/>
            <person name="Korotkin H.B."/>
            <person name="Matheny P.B."/>
            <person name="Slot J.C."/>
        </authorList>
    </citation>
    <scope>NUCLEOTIDE SEQUENCE [LARGE SCALE GENOMIC DNA]</scope>
    <source>
        <strain evidence="2 3">SRW20</strain>
    </source>
</reference>
<protein>
    <recommendedName>
        <fullName evidence="4">Transmembrane protein</fullName>
    </recommendedName>
</protein>
<feature type="transmembrane region" description="Helical" evidence="1">
    <location>
        <begin position="35"/>
        <end position="55"/>
    </location>
</feature>
<evidence type="ECO:0008006" key="4">
    <source>
        <dbReference type="Google" id="ProtNLM"/>
    </source>
</evidence>
<feature type="transmembrane region" description="Helical" evidence="1">
    <location>
        <begin position="137"/>
        <end position="159"/>
    </location>
</feature>
<dbReference type="AlphaFoldDB" id="A0A409Y2F3"/>
<evidence type="ECO:0000256" key="1">
    <source>
        <dbReference type="SAM" id="Phobius"/>
    </source>
</evidence>